<dbReference type="GO" id="GO:0008270">
    <property type="term" value="F:zinc ion binding"/>
    <property type="evidence" value="ECO:0007669"/>
    <property type="project" value="UniProtKB-KW"/>
</dbReference>
<dbReference type="Gene3D" id="4.10.60.10">
    <property type="entry name" value="Zinc finger, CCHC-type"/>
    <property type="match status" value="2"/>
</dbReference>
<dbReference type="GO" id="GO:0071038">
    <property type="term" value="P:TRAMP-dependent tRNA surveillance pathway"/>
    <property type="evidence" value="ECO:0007669"/>
    <property type="project" value="TreeGrafter"/>
</dbReference>
<dbReference type="OrthoDB" id="7608935at2759"/>
<accession>A0A6C1DP44</accession>
<keyword evidence="2" id="KW-0479">Metal-binding</keyword>
<keyword evidence="6" id="KW-0539">Nucleus</keyword>
<dbReference type="GO" id="GO:0071039">
    <property type="term" value="P:nuclear polyadenylation-dependent CUT catabolic process"/>
    <property type="evidence" value="ECO:0007669"/>
    <property type="project" value="TreeGrafter"/>
</dbReference>
<dbReference type="GO" id="GO:0043633">
    <property type="term" value="P:polyadenylation-dependent RNA catabolic process"/>
    <property type="evidence" value="ECO:0007669"/>
    <property type="project" value="InterPro"/>
</dbReference>
<dbReference type="PIRSF" id="PIRSF018162">
    <property type="entry name" value="PolyA_pol_Air1/2"/>
    <property type="match status" value="1"/>
</dbReference>
<dbReference type="FunFam" id="4.10.60.10:FF:000067">
    <property type="entry name" value="Air2p"/>
    <property type="match status" value="1"/>
</dbReference>
<dbReference type="AlphaFoldDB" id="A0A6C1DP44"/>
<dbReference type="PANTHER" id="PTHR46543">
    <property type="entry name" value="ZINC FINGER CCHC DOMAIN-CONTAINING PROTEIN 7"/>
    <property type="match status" value="1"/>
</dbReference>
<dbReference type="PROSITE" id="PS50158">
    <property type="entry name" value="ZF_CCHC"/>
    <property type="match status" value="3"/>
</dbReference>
<dbReference type="InterPro" id="IPR001878">
    <property type="entry name" value="Znf_CCHC"/>
</dbReference>
<organism evidence="10 11">
    <name type="scientific">Saccharomyces pastorianus</name>
    <name type="common">Lager yeast</name>
    <name type="synonym">Saccharomyces cerevisiae x Saccharomyces eubayanus</name>
    <dbReference type="NCBI Taxonomy" id="27292"/>
    <lineage>
        <taxon>Eukaryota</taxon>
        <taxon>Fungi</taxon>
        <taxon>Dikarya</taxon>
        <taxon>Ascomycota</taxon>
        <taxon>Saccharomycotina</taxon>
        <taxon>Saccharomycetes</taxon>
        <taxon>Saccharomycetales</taxon>
        <taxon>Saccharomycetaceae</taxon>
        <taxon>Saccharomyces</taxon>
    </lineage>
</organism>
<reference evidence="10 11" key="1">
    <citation type="journal article" date="2019" name="BMC Genomics">
        <title>Chromosome level assembly and comparative genome analysis confirm lager-brewing yeasts originated from a single hybridization.</title>
        <authorList>
            <person name="Salazar A.N."/>
            <person name="Gorter de Vries A.R."/>
            <person name="van den Broek M."/>
            <person name="Brouwers N."/>
            <person name="de la Torre Cortes P."/>
            <person name="Kuijpers N.G.A."/>
            <person name="Daran J.G."/>
            <person name="Abeel T."/>
        </authorList>
    </citation>
    <scope>NUCLEOTIDE SEQUENCE [LARGE SCALE GENOMIC DNA]</scope>
    <source>
        <strain evidence="10 11">CBS 1483</strain>
    </source>
</reference>
<dbReference type="SUPFAM" id="SSF57756">
    <property type="entry name" value="Retrovirus zinc finger-like domains"/>
    <property type="match status" value="3"/>
</dbReference>
<dbReference type="GO" id="GO:0071035">
    <property type="term" value="P:nuclear polyadenylation-dependent rRNA catabolic process"/>
    <property type="evidence" value="ECO:0007669"/>
    <property type="project" value="TreeGrafter"/>
</dbReference>
<evidence type="ECO:0000313" key="10">
    <source>
        <dbReference type="EMBL" id="QID78367.1"/>
    </source>
</evidence>
<dbReference type="GO" id="GO:0003723">
    <property type="term" value="F:RNA binding"/>
    <property type="evidence" value="ECO:0007669"/>
    <property type="project" value="TreeGrafter"/>
</dbReference>
<sequence length="344" mass="39264">MEKNTAPFVVDTAPTTPPDKLVAPSIEEVNSNPNELRALRGQGRYFGVSDDDKDAIKEAAPKCNNCSQRGHLKKDCPHIICSYCGATDDHYSRHCPKAIQCSKCDEVGHYRSQCPHKWKKVQCALCKSKKHSKERCPSIWRAYILVDDNEKAKPKVLPFHTIYCYNCGGKGHFGDDCKEKRSSRVPNEDGSAFTGSNLSVELKQEYYRHMNRNSDENEDYQFSESIYDEDPLPRPSHKRHSQNDHSHSGRNKHRASNFHPPPYQKSNVIQPTIRGETLSLNNNISKNSRYQNAKVNVSSISENMYGSRYNPSTYVDNNSISNSSNYRNYNSYQPYRSGTLGKRR</sequence>
<dbReference type="InterPro" id="IPR036875">
    <property type="entry name" value="Znf_CCHC_sf"/>
</dbReference>
<evidence type="ECO:0000256" key="4">
    <source>
        <dbReference type="ARBA" id="ARBA00022771"/>
    </source>
</evidence>
<feature type="domain" description="CCHC-type" evidence="9">
    <location>
        <begin position="164"/>
        <end position="179"/>
    </location>
</feature>
<keyword evidence="11" id="KW-1185">Reference proteome</keyword>
<evidence type="ECO:0000256" key="1">
    <source>
        <dbReference type="ARBA" id="ARBA00004123"/>
    </source>
</evidence>
<feature type="domain" description="CCHC-type" evidence="9">
    <location>
        <begin position="62"/>
        <end position="77"/>
    </location>
</feature>
<feature type="region of interest" description="Disordered" evidence="8">
    <location>
        <begin position="227"/>
        <end position="271"/>
    </location>
</feature>
<keyword evidence="4 7" id="KW-0863">Zinc-finger</keyword>
<feature type="domain" description="CCHC-type" evidence="9">
    <location>
        <begin position="101"/>
        <end position="115"/>
    </location>
</feature>
<evidence type="ECO:0000313" key="11">
    <source>
        <dbReference type="Proteomes" id="UP000501346"/>
    </source>
</evidence>
<evidence type="ECO:0000256" key="6">
    <source>
        <dbReference type="ARBA" id="ARBA00023242"/>
    </source>
</evidence>
<evidence type="ECO:0000256" key="2">
    <source>
        <dbReference type="ARBA" id="ARBA00022723"/>
    </source>
</evidence>
<keyword evidence="3" id="KW-0677">Repeat</keyword>
<feature type="compositionally biased region" description="Low complexity" evidence="8">
    <location>
        <begin position="317"/>
        <end position="337"/>
    </location>
</feature>
<dbReference type="GO" id="GO:0071031">
    <property type="term" value="P:nuclear mRNA surveillance of mRNA 3'-end processing"/>
    <property type="evidence" value="ECO:0007669"/>
    <property type="project" value="TreeGrafter"/>
</dbReference>
<evidence type="ECO:0000256" key="8">
    <source>
        <dbReference type="SAM" id="MobiDB-lite"/>
    </source>
</evidence>
<dbReference type="Pfam" id="PF21759">
    <property type="entry name" value="AIR2-like_ZnK4"/>
    <property type="match status" value="1"/>
</dbReference>
<feature type="region of interest" description="Disordered" evidence="8">
    <location>
        <begin position="314"/>
        <end position="344"/>
    </location>
</feature>
<comment type="subcellular location">
    <subcellularLocation>
        <location evidence="1">Nucleus</location>
    </subcellularLocation>
</comment>
<dbReference type="Pfam" id="PF00098">
    <property type="entry name" value="zf-CCHC"/>
    <property type="match status" value="3"/>
</dbReference>
<evidence type="ECO:0000256" key="7">
    <source>
        <dbReference type="PROSITE-ProRule" id="PRU00047"/>
    </source>
</evidence>
<protein>
    <submittedName>
        <fullName evidence="10">Protein air2</fullName>
    </submittedName>
</protein>
<dbReference type="SMART" id="SM00343">
    <property type="entry name" value="ZnF_C2HC"/>
    <property type="match status" value="5"/>
</dbReference>
<dbReference type="GO" id="GO:0071036">
    <property type="term" value="P:nuclear polyadenylation-dependent snoRNA catabolic process"/>
    <property type="evidence" value="ECO:0007669"/>
    <property type="project" value="TreeGrafter"/>
</dbReference>
<dbReference type="InterPro" id="IPR051644">
    <property type="entry name" value="TRAMP_AT-DNA-binding"/>
</dbReference>
<dbReference type="Proteomes" id="UP000501346">
    <property type="component" value="Chromosome ScIV"/>
</dbReference>
<dbReference type="GO" id="GO:0031499">
    <property type="term" value="C:TRAMP complex"/>
    <property type="evidence" value="ECO:0007669"/>
    <property type="project" value="TreeGrafter"/>
</dbReference>
<proteinExistence type="predicted"/>
<gene>
    <name evidence="10" type="primary">AIR2_1</name>
    <name evidence="10" type="ORF">GRS66_000573</name>
</gene>
<evidence type="ECO:0000256" key="5">
    <source>
        <dbReference type="ARBA" id="ARBA00022833"/>
    </source>
</evidence>
<name>A0A6C1DP44_SACPS</name>
<dbReference type="PANTHER" id="PTHR46543:SF1">
    <property type="entry name" value="ZINC FINGER CCHC DOMAIN-CONTAINING PROTEIN 7"/>
    <property type="match status" value="1"/>
</dbReference>
<evidence type="ECO:0000259" key="9">
    <source>
        <dbReference type="PROSITE" id="PS50158"/>
    </source>
</evidence>
<dbReference type="InterPro" id="IPR049024">
    <property type="entry name" value="AIR2-like_ZnK4"/>
</dbReference>
<evidence type="ECO:0000256" key="3">
    <source>
        <dbReference type="ARBA" id="ARBA00022737"/>
    </source>
</evidence>
<dbReference type="InterPro" id="IPR016713">
    <property type="entry name" value="Air1/2_Saccharomycetales"/>
</dbReference>
<keyword evidence="5" id="KW-0862">Zinc</keyword>
<feature type="region of interest" description="Disordered" evidence="8">
    <location>
        <begin position="1"/>
        <end position="23"/>
    </location>
</feature>
<dbReference type="EMBL" id="CP048985">
    <property type="protein sequence ID" value="QID78367.1"/>
    <property type="molecule type" value="Genomic_DNA"/>
</dbReference>
<dbReference type="GO" id="GO:0071037">
    <property type="term" value="P:nuclear polyadenylation-dependent snRNA catabolic process"/>
    <property type="evidence" value="ECO:0007669"/>
    <property type="project" value="TreeGrafter"/>
</dbReference>